<dbReference type="PANTHER" id="PTHR47816:SF5">
    <property type="entry name" value="RIBOSOMAL RNA LARGE SUBUNIT METHYLTRANSFERASE G"/>
    <property type="match status" value="1"/>
</dbReference>
<dbReference type="InterPro" id="IPR029063">
    <property type="entry name" value="SAM-dependent_MTases_sf"/>
</dbReference>
<keyword evidence="4 7" id="KW-0808">Transferase</keyword>
<evidence type="ECO:0000259" key="5">
    <source>
        <dbReference type="Pfam" id="PF05175"/>
    </source>
</evidence>
<reference evidence="7 8" key="1">
    <citation type="submission" date="2019-08" db="EMBL/GenBank/DDBJ databases">
        <authorList>
            <person name="Dong K."/>
        </authorList>
    </citation>
    <scope>NUCLEOTIDE SEQUENCE [LARGE SCALE GENOMIC DNA]</scope>
    <source>
        <strain evidence="7 8">M4-8</strain>
    </source>
</reference>
<feature type="domain" description="RlmG N-terminal" evidence="6">
    <location>
        <begin position="76"/>
        <end position="150"/>
    </location>
</feature>
<evidence type="ECO:0000313" key="8">
    <source>
        <dbReference type="Proteomes" id="UP000321196"/>
    </source>
</evidence>
<dbReference type="InterPro" id="IPR007848">
    <property type="entry name" value="Small_mtfrase_dom"/>
</dbReference>
<dbReference type="InterPro" id="IPR058679">
    <property type="entry name" value="RlmG_N"/>
</dbReference>
<dbReference type="PANTHER" id="PTHR47816">
    <property type="entry name" value="RIBOSOMAL RNA SMALL SUBUNIT METHYLTRANSFERASE C"/>
    <property type="match status" value="1"/>
</dbReference>
<protein>
    <submittedName>
        <fullName evidence="7">Methyltransferase</fullName>
    </submittedName>
</protein>
<dbReference type="InterPro" id="IPR046977">
    <property type="entry name" value="RsmC/RlmG"/>
</dbReference>
<keyword evidence="8" id="KW-1185">Reference proteome</keyword>
<evidence type="ECO:0000256" key="2">
    <source>
        <dbReference type="ARBA" id="ARBA00022552"/>
    </source>
</evidence>
<feature type="domain" description="Methyltransferase small" evidence="5">
    <location>
        <begin position="172"/>
        <end position="345"/>
    </location>
</feature>
<dbReference type="GO" id="GO:0008757">
    <property type="term" value="F:S-adenosylmethionine-dependent methyltransferase activity"/>
    <property type="evidence" value="ECO:0007669"/>
    <property type="project" value="InterPro"/>
</dbReference>
<dbReference type="Pfam" id="PF26049">
    <property type="entry name" value="RLMG_N"/>
    <property type="match status" value="1"/>
</dbReference>
<dbReference type="InterPro" id="IPR002052">
    <property type="entry name" value="DNA_methylase_N6_adenine_CS"/>
</dbReference>
<name>A0A5C8HSV3_9MICO</name>
<dbReference type="OrthoDB" id="29650at2"/>
<organism evidence="7 8">
    <name type="scientific">Microbacterium mitrae</name>
    <dbReference type="NCBI Taxonomy" id="664640"/>
    <lineage>
        <taxon>Bacteria</taxon>
        <taxon>Bacillati</taxon>
        <taxon>Actinomycetota</taxon>
        <taxon>Actinomycetes</taxon>
        <taxon>Micrococcales</taxon>
        <taxon>Microbacteriaceae</taxon>
        <taxon>Microbacterium</taxon>
    </lineage>
</organism>
<dbReference type="GO" id="GO:0032259">
    <property type="term" value="P:methylation"/>
    <property type="evidence" value="ECO:0007669"/>
    <property type="project" value="UniProtKB-KW"/>
</dbReference>
<keyword evidence="3 7" id="KW-0489">Methyltransferase</keyword>
<dbReference type="SUPFAM" id="SSF53335">
    <property type="entry name" value="S-adenosyl-L-methionine-dependent methyltransferases"/>
    <property type="match status" value="1"/>
</dbReference>
<dbReference type="RefSeq" id="WP_147825017.1">
    <property type="nucleotide sequence ID" value="NZ_BAAARG010000001.1"/>
</dbReference>
<dbReference type="Proteomes" id="UP000321196">
    <property type="component" value="Unassembled WGS sequence"/>
</dbReference>
<gene>
    <name evidence="7" type="ORF">FVP60_04410</name>
</gene>
<proteinExistence type="predicted"/>
<keyword evidence="1" id="KW-0963">Cytoplasm</keyword>
<dbReference type="CDD" id="cd02440">
    <property type="entry name" value="AdoMet_MTases"/>
    <property type="match status" value="1"/>
</dbReference>
<comment type="caution">
    <text evidence="7">The sequence shown here is derived from an EMBL/GenBank/DDBJ whole genome shotgun (WGS) entry which is preliminary data.</text>
</comment>
<keyword evidence="2" id="KW-0698">rRNA processing</keyword>
<evidence type="ECO:0000313" key="7">
    <source>
        <dbReference type="EMBL" id="TXK06208.1"/>
    </source>
</evidence>
<evidence type="ECO:0000256" key="4">
    <source>
        <dbReference type="ARBA" id="ARBA00022679"/>
    </source>
</evidence>
<sequence>MSPSPVTPLAPVAALALDDALELKPNASVIAVIGGDDLAEAVVAQFPAAVVRAFNDVTPQDEPAVGFTRAPLDGTLFENADLVVGLLPKSLAELTEIASLAATAAAPGVVMTLAGRDKHMSRGMNAALESWFRSVSASRGRQKSRALRAREPHPVAPLPYPRRATVAGLPFAVYAHGGAFAGATLDIGTRALLDCWQAIIATHDGAAQHVVDLGCGTGVLATTAALRLPAARVTATDRSWAAVASTALTAADAGVGDRVTVTQDDAGAAIADGTVDLVLFNPPFHDGAAVDEEMSHRMFRAAARMLRPGGSLAVVYNSHLRHRGALERIVGPTEQLDRTPKFTVTLSRRR</sequence>
<dbReference type="GO" id="GO:0006364">
    <property type="term" value="P:rRNA processing"/>
    <property type="evidence" value="ECO:0007669"/>
    <property type="project" value="UniProtKB-KW"/>
</dbReference>
<accession>A0A5C8HSV3</accession>
<dbReference type="Pfam" id="PF05175">
    <property type="entry name" value="MTS"/>
    <property type="match status" value="1"/>
</dbReference>
<dbReference type="EMBL" id="VRSW01000001">
    <property type="protein sequence ID" value="TXK06208.1"/>
    <property type="molecule type" value="Genomic_DNA"/>
</dbReference>
<evidence type="ECO:0000256" key="3">
    <source>
        <dbReference type="ARBA" id="ARBA00022603"/>
    </source>
</evidence>
<dbReference type="PROSITE" id="PS00092">
    <property type="entry name" value="N6_MTASE"/>
    <property type="match status" value="1"/>
</dbReference>
<dbReference type="GO" id="GO:0008170">
    <property type="term" value="F:N-methyltransferase activity"/>
    <property type="evidence" value="ECO:0007669"/>
    <property type="project" value="UniProtKB-ARBA"/>
</dbReference>
<evidence type="ECO:0000259" key="6">
    <source>
        <dbReference type="Pfam" id="PF26049"/>
    </source>
</evidence>
<dbReference type="AlphaFoldDB" id="A0A5C8HSV3"/>
<evidence type="ECO:0000256" key="1">
    <source>
        <dbReference type="ARBA" id="ARBA00022490"/>
    </source>
</evidence>
<dbReference type="Gene3D" id="3.40.50.150">
    <property type="entry name" value="Vaccinia Virus protein VP39"/>
    <property type="match status" value="2"/>
</dbReference>
<dbReference type="GO" id="GO:0003676">
    <property type="term" value="F:nucleic acid binding"/>
    <property type="evidence" value="ECO:0007669"/>
    <property type="project" value="InterPro"/>
</dbReference>